<dbReference type="EMBL" id="KM204997">
    <property type="protein sequence ID" value="AJR28394.1"/>
    <property type="molecule type" value="Viral_cRNA"/>
</dbReference>
<sequence>MPVHTTYVLLSYYYDIESEDVPGLPISTICHSLDYNREGTSHHDDLEKVFLASAIKTDLKGSSYFAYIRLVNEGKICLKLNYDNTVNWIKGGDNSFTTEFNVGQGSVRLKAKFYWLNVSEKIWKSSIYKLDVTRNPDMMVYKNIIPKRASGYRRAFYASKAA</sequence>
<dbReference type="GeneID" id="32766077"/>
<evidence type="ECO:0000313" key="1">
    <source>
        <dbReference type="EMBL" id="AJR28394.1"/>
    </source>
</evidence>
<dbReference type="Proteomes" id="UP000144818">
    <property type="component" value="Segment"/>
</dbReference>
<reference evidence="1 2" key="1">
    <citation type="journal article" date="2015" name="PLoS Pathog.">
        <title>Evolution of genome size and complexity in the rhabdoviridae.</title>
        <authorList>
            <person name="Walker P.J."/>
            <person name="Firth C."/>
            <person name="Widen S.G."/>
            <person name="Blasdell K.R."/>
            <person name="Guzman H."/>
            <person name="Wood T.G."/>
            <person name="Paradkar P.N."/>
            <person name="Holmes E.C."/>
            <person name="Tesh R.B."/>
            <person name="Vasilakis N."/>
        </authorList>
    </citation>
    <scope>NUCLEOTIDE SEQUENCE [LARGE SCALE GENOMIC DNA]</scope>
    <source>
        <strain evidence="1">UF-11</strain>
    </source>
</reference>
<organism evidence="1 2">
    <name type="scientific">Sweetwater Branch virus</name>
    <dbReference type="NCBI Taxonomy" id="1272958"/>
    <lineage>
        <taxon>Viruses</taxon>
        <taxon>Riboviria</taxon>
        <taxon>Orthornavirae</taxon>
        <taxon>Negarnaviricota</taxon>
        <taxon>Haploviricotina</taxon>
        <taxon>Monjiviricetes</taxon>
        <taxon>Mononegavirales</taxon>
        <taxon>Rhabdoviridae</taxon>
        <taxon>Alpharhabdovirinae</taxon>
        <taxon>Tibrovirus</taxon>
        <taxon>Tibrovirus sweetwater</taxon>
    </lineage>
</organism>
<dbReference type="KEGG" id="vg:32766077"/>
<proteinExistence type="predicted"/>
<name>A0A0D3R123_9RHAB</name>
<dbReference type="RefSeq" id="YP_009362248.1">
    <property type="nucleotide sequence ID" value="NC_034546.1"/>
</dbReference>
<evidence type="ECO:0000313" key="2">
    <source>
        <dbReference type="Proteomes" id="UP000144818"/>
    </source>
</evidence>
<dbReference type="OrthoDB" id="18485at10239"/>
<keyword evidence="2" id="KW-1185">Reference proteome</keyword>
<protein>
    <submittedName>
        <fullName evidence="1">Uncharacterized protein</fullName>
    </submittedName>
</protein>
<accession>A0A0D3R123</accession>